<feature type="transmembrane region" description="Helical" evidence="1">
    <location>
        <begin position="231"/>
        <end position="250"/>
    </location>
</feature>
<feature type="transmembrane region" description="Helical" evidence="1">
    <location>
        <begin position="533"/>
        <end position="554"/>
    </location>
</feature>
<keyword evidence="1" id="KW-1133">Transmembrane helix</keyword>
<keyword evidence="1" id="KW-0472">Membrane</keyword>
<name>A0A843TNG8_COLES</name>
<feature type="transmembrane region" description="Helical" evidence="1">
    <location>
        <begin position="493"/>
        <end position="512"/>
    </location>
</feature>
<keyword evidence="1" id="KW-0812">Transmembrane</keyword>
<reference evidence="2" key="1">
    <citation type="submission" date="2017-07" db="EMBL/GenBank/DDBJ databases">
        <title>Taro Niue Genome Assembly and Annotation.</title>
        <authorList>
            <person name="Atibalentja N."/>
            <person name="Keating K."/>
            <person name="Fields C.J."/>
        </authorList>
    </citation>
    <scope>NUCLEOTIDE SEQUENCE</scope>
    <source>
        <strain evidence="2">Niue_2</strain>
        <tissue evidence="2">Leaf</tissue>
    </source>
</reference>
<protein>
    <submittedName>
        <fullName evidence="2">Uncharacterized protein</fullName>
    </submittedName>
</protein>
<feature type="transmembrane region" description="Helical" evidence="1">
    <location>
        <begin position="262"/>
        <end position="291"/>
    </location>
</feature>
<comment type="caution">
    <text evidence="2">The sequence shown here is derived from an EMBL/GenBank/DDBJ whole genome shotgun (WGS) entry which is preliminary data.</text>
</comment>
<sequence length="773" mass="82845">MIRARAAGCSCCCAVCVASVVARRARAVAARLALDSLAVVFLVWRTLAGKSKCSVCCVASLGERCDTCLWSLSAWCWLVVSSSEAEDCFALISAVAVLPQSLRCAVGLAGAFWRVFPEWCLGGFGGGSPRTFLCSSQECSVFVSGHRCVFPMVRSVPFGCAAFWCCFLGRASGCCVGQLASLFILSFSAALVGLRVSPWLGWFVSFLVPCMLSQMVVWAGASMAYCALSGLWFCVWLLGSIVYSCLSVLISCRLEPGCIEFYLGWLPVLVIAPCVVLGACLCLVVIPLPLWSGCFALSRRFLCAVGNYVLCRVLLATEWVANRLVPIARSVGGCSRVVFGWRFPLFGPDLALLGTSGIVVPVMSGVPDTTVIPVAMQVCIAFLSRPGFPSGLSVAIGQRFMTAFCPVGRLTPLRVAGVFITRRGGPLRSGCRGLKALASYPFPLSLLFFPFPSSPAMGRLPSGDLGVERPAARGGAWERCRGARRRWPYIVKALRGLGIAVAVHLWVAIGLLSRHLARSQQGYHSALPRRDGVAMALGVATVPVLPRVLPWAWLCVGVCPRAGLGLRTFCQWFGMVLLCCPACSPGAWHLRACPRSERLLPLHGTPIVVSLLRVALGYERARAWDTEDGRSSTRCRLVSPLSHCLSLRWFWSHVVVSGMRPQLGQAAVLPVLCVSVAALSRPCAGVEAGARLTRASGGFRLVSSRFRSPIHGCQSVVAPACVAPRPCGVSGVRGGSACGPSSLWRCVEGYFRYVLDSVGFCGSRFLLLFPVRD</sequence>
<organism evidence="2 3">
    <name type="scientific">Colocasia esculenta</name>
    <name type="common">Wild taro</name>
    <name type="synonym">Arum esculentum</name>
    <dbReference type="NCBI Taxonomy" id="4460"/>
    <lineage>
        <taxon>Eukaryota</taxon>
        <taxon>Viridiplantae</taxon>
        <taxon>Streptophyta</taxon>
        <taxon>Embryophyta</taxon>
        <taxon>Tracheophyta</taxon>
        <taxon>Spermatophyta</taxon>
        <taxon>Magnoliopsida</taxon>
        <taxon>Liliopsida</taxon>
        <taxon>Araceae</taxon>
        <taxon>Aroideae</taxon>
        <taxon>Colocasieae</taxon>
        <taxon>Colocasia</taxon>
    </lineage>
</organism>
<proteinExistence type="predicted"/>
<accession>A0A843TNG8</accession>
<gene>
    <name evidence="2" type="ORF">Taro_004859</name>
</gene>
<feature type="transmembrane region" description="Helical" evidence="1">
    <location>
        <begin position="200"/>
        <end position="219"/>
    </location>
</feature>
<feature type="transmembrane region" description="Helical" evidence="1">
    <location>
        <begin position="175"/>
        <end position="194"/>
    </location>
</feature>
<evidence type="ECO:0000313" key="2">
    <source>
        <dbReference type="EMBL" id="MQL72521.1"/>
    </source>
</evidence>
<dbReference type="Proteomes" id="UP000652761">
    <property type="component" value="Unassembled WGS sequence"/>
</dbReference>
<evidence type="ECO:0000256" key="1">
    <source>
        <dbReference type="SAM" id="Phobius"/>
    </source>
</evidence>
<keyword evidence="3" id="KW-1185">Reference proteome</keyword>
<dbReference type="AlphaFoldDB" id="A0A843TNG8"/>
<dbReference type="EMBL" id="NMUH01000133">
    <property type="protein sequence ID" value="MQL72521.1"/>
    <property type="molecule type" value="Genomic_DNA"/>
</dbReference>
<evidence type="ECO:0000313" key="3">
    <source>
        <dbReference type="Proteomes" id="UP000652761"/>
    </source>
</evidence>